<dbReference type="STRING" id="1960309.SAMN03159343_0644"/>
<dbReference type="EMBL" id="FMUH01000001">
    <property type="protein sequence ID" value="SCX39326.1"/>
    <property type="molecule type" value="Genomic_DNA"/>
</dbReference>
<proteinExistence type="predicted"/>
<accession>A0A1G4XDS5</accession>
<keyword evidence="2" id="KW-1185">Reference proteome</keyword>
<protein>
    <recommendedName>
        <fullName evidence="3">DUF1684 domain-containing protein</fullName>
    </recommendedName>
</protein>
<name>A0A1G4XDS5_9ACTN</name>
<dbReference type="Pfam" id="PF07920">
    <property type="entry name" value="DUF1684"/>
    <property type="match status" value="1"/>
</dbReference>
<dbReference type="RefSeq" id="WP_092799554.1">
    <property type="nucleotide sequence ID" value="NZ_FMUH01000001.1"/>
</dbReference>
<reference evidence="2" key="1">
    <citation type="submission" date="2016-10" db="EMBL/GenBank/DDBJ databases">
        <authorList>
            <person name="Varghese N."/>
            <person name="Submissions S."/>
        </authorList>
    </citation>
    <scope>NUCLEOTIDE SEQUENCE [LARGE SCALE GENOMIC DNA]</scope>
    <source>
        <strain evidence="2">DSM 45722</strain>
    </source>
</reference>
<dbReference type="PANTHER" id="PTHR41913">
    <property type="entry name" value="DUF1684 DOMAIN-CONTAINING PROTEIN"/>
    <property type="match status" value="1"/>
</dbReference>
<dbReference type="InterPro" id="IPR012467">
    <property type="entry name" value="DUF1684"/>
</dbReference>
<dbReference type="Proteomes" id="UP000198981">
    <property type="component" value="Unassembled WGS sequence"/>
</dbReference>
<evidence type="ECO:0008006" key="3">
    <source>
        <dbReference type="Google" id="ProtNLM"/>
    </source>
</evidence>
<dbReference type="PANTHER" id="PTHR41913:SF1">
    <property type="entry name" value="DUF1684 DOMAIN-CONTAINING PROTEIN"/>
    <property type="match status" value="1"/>
</dbReference>
<gene>
    <name evidence="1" type="ORF">SAMN03159343_0644</name>
</gene>
<sequence length="201" mass="21840">MTISLLDWRRRVHALYAAARSAEDPEDGWRTWRAGRDELFAGHPDSPLGDGARASSTGLPFAPYDPDLRFRARLDDAPPQRLELPTADDGVVALDRIGRVTLGDVGRLDVWWLGGYGGGVFLPMRDGSAGRGTYGGGRYLLDTVKGADLGSDGGHLVVDLNFAYHPSCTYDPRWSCPLPQEGNRVETVVAAGEQLPDGGWY</sequence>
<evidence type="ECO:0000313" key="1">
    <source>
        <dbReference type="EMBL" id="SCX39326.1"/>
    </source>
</evidence>
<organism evidence="1 2">
    <name type="scientific">Klenkia marina</name>
    <dbReference type="NCBI Taxonomy" id="1960309"/>
    <lineage>
        <taxon>Bacteria</taxon>
        <taxon>Bacillati</taxon>
        <taxon>Actinomycetota</taxon>
        <taxon>Actinomycetes</taxon>
        <taxon>Geodermatophilales</taxon>
        <taxon>Geodermatophilaceae</taxon>
        <taxon>Klenkia</taxon>
    </lineage>
</organism>
<dbReference type="AlphaFoldDB" id="A0A1G4XDS5"/>
<dbReference type="OrthoDB" id="5493262at2"/>
<evidence type="ECO:0000313" key="2">
    <source>
        <dbReference type="Proteomes" id="UP000198981"/>
    </source>
</evidence>